<comment type="caution">
    <text evidence="2">The sequence shown here is derived from an EMBL/GenBank/DDBJ whole genome shotgun (WGS) entry which is preliminary data.</text>
</comment>
<keyword evidence="1" id="KW-0472">Membrane</keyword>
<keyword evidence="1" id="KW-0812">Transmembrane</keyword>
<dbReference type="Proteomes" id="UP000447434">
    <property type="component" value="Unassembled WGS sequence"/>
</dbReference>
<keyword evidence="2" id="KW-0496">Mitochondrion</keyword>
<organism evidence="2 3">
    <name type="scientific">Lupinus albus</name>
    <name type="common">White lupine</name>
    <name type="synonym">Lupinus termis</name>
    <dbReference type="NCBI Taxonomy" id="3870"/>
    <lineage>
        <taxon>Eukaryota</taxon>
        <taxon>Viridiplantae</taxon>
        <taxon>Streptophyta</taxon>
        <taxon>Embryophyta</taxon>
        <taxon>Tracheophyta</taxon>
        <taxon>Spermatophyta</taxon>
        <taxon>Magnoliopsida</taxon>
        <taxon>eudicotyledons</taxon>
        <taxon>Gunneridae</taxon>
        <taxon>Pentapetalae</taxon>
        <taxon>rosids</taxon>
        <taxon>fabids</taxon>
        <taxon>Fabales</taxon>
        <taxon>Fabaceae</taxon>
        <taxon>Papilionoideae</taxon>
        <taxon>50 kb inversion clade</taxon>
        <taxon>genistoids sensu lato</taxon>
        <taxon>core genistoids</taxon>
        <taxon>Genisteae</taxon>
        <taxon>Lupinus</taxon>
    </lineage>
</organism>
<protein>
    <submittedName>
        <fullName evidence="2">Uncharacterized protein</fullName>
    </submittedName>
</protein>
<keyword evidence="3" id="KW-1185">Reference proteome</keyword>
<geneLocation type="mitochondrion" evidence="2"/>
<evidence type="ECO:0000313" key="2">
    <source>
        <dbReference type="EMBL" id="KAE9584251.1"/>
    </source>
</evidence>
<proteinExistence type="predicted"/>
<reference evidence="3" key="1">
    <citation type="journal article" date="2020" name="Nat. Commun.">
        <title>Genome sequence of the cluster root forming white lupin.</title>
        <authorList>
            <person name="Hufnagel B."/>
            <person name="Marques A."/>
            <person name="Soriano A."/>
            <person name="Marques L."/>
            <person name="Divol F."/>
            <person name="Doumas P."/>
            <person name="Sallet E."/>
            <person name="Mancinotti D."/>
            <person name="Carrere S."/>
            <person name="Marande W."/>
            <person name="Arribat S."/>
            <person name="Keller J."/>
            <person name="Huneau C."/>
            <person name="Blein T."/>
            <person name="Aime D."/>
            <person name="Laguerre M."/>
            <person name="Taylor J."/>
            <person name="Schubert V."/>
            <person name="Nelson M."/>
            <person name="Geu-Flores F."/>
            <person name="Crespi M."/>
            <person name="Gallardo-Guerrero K."/>
            <person name="Delaux P.-M."/>
            <person name="Salse J."/>
            <person name="Berges H."/>
            <person name="Guyot R."/>
            <person name="Gouzy J."/>
            <person name="Peret B."/>
        </authorList>
    </citation>
    <scope>NUCLEOTIDE SEQUENCE [LARGE SCALE GENOMIC DNA]</scope>
    <source>
        <strain evidence="3">cv. Amiga</strain>
    </source>
</reference>
<gene>
    <name evidence="2" type="ORF">Lalb_Chr00c29g0408011</name>
</gene>
<keyword evidence="1" id="KW-1133">Transmembrane helix</keyword>
<evidence type="ECO:0000313" key="3">
    <source>
        <dbReference type="Proteomes" id="UP000447434"/>
    </source>
</evidence>
<dbReference type="AlphaFoldDB" id="A0A6A4N599"/>
<name>A0A6A4N599_LUPAL</name>
<sequence>MILNTPYNNVKAALIELALLSSFLLCFMLERVLTEHLFITLFPKNYINGLVA</sequence>
<evidence type="ECO:0000256" key="1">
    <source>
        <dbReference type="SAM" id="Phobius"/>
    </source>
</evidence>
<feature type="transmembrane region" description="Helical" evidence="1">
    <location>
        <begin position="12"/>
        <end position="29"/>
    </location>
</feature>
<dbReference type="EMBL" id="WOCE01000054">
    <property type="protein sequence ID" value="KAE9584251.1"/>
    <property type="molecule type" value="Genomic_DNA"/>
</dbReference>
<accession>A0A6A4N599</accession>